<sequence length="363" mass="41507">MRCCVECFHDPAIKSRIRHLRKIGHCSFCEAEDVYVYDTEIDSELTDDFEALLDTYKAETVLPDGYPESELRLLKDELAVNWTIFSLPPDKIDVLIRHICKNKFMEDPELFERRIGIIQRLDQEYMDRYSLLGEYNWEDFVSSIKTQNRFHSKQLNTSVLYEFLDHLKKLYKRGTLFYRARISGATVFPLTQMGSPPAGLASAGRVNPEGISYLYLGNDRTTTLNEVRAGLHDYVSIAAFELKEDISVVDLTGLDRISPFSGLNFTLHAINKANLIKMSNEIAKPLRRQDSPLDYLPTQYICEFIKTITFKDGSACCGIEYKSTMNKGGYNLAAFSGELFECVEVKVHDVQELHYSVEPVIPG</sequence>
<dbReference type="AlphaFoldDB" id="A0A4S4C4K1"/>
<comment type="caution">
    <text evidence="2">The sequence shown here is derived from an EMBL/GenBank/DDBJ whole genome shotgun (WGS) entry which is preliminary data.</text>
</comment>
<dbReference type="EMBL" id="SSOB01000006">
    <property type="protein sequence ID" value="THF82659.1"/>
    <property type="molecule type" value="Genomic_DNA"/>
</dbReference>
<dbReference type="RefSeq" id="WP_136368920.1">
    <property type="nucleotide sequence ID" value="NZ_SSOB01000006.1"/>
</dbReference>
<keyword evidence="3" id="KW-1185">Reference proteome</keyword>
<feature type="domain" description="RES" evidence="1">
    <location>
        <begin position="189"/>
        <end position="346"/>
    </location>
</feature>
<evidence type="ECO:0000313" key="2">
    <source>
        <dbReference type="EMBL" id="THF82659.1"/>
    </source>
</evidence>
<accession>A0A4S4C4K1</accession>
<dbReference type="Pfam" id="PF08808">
    <property type="entry name" value="RES"/>
    <property type="match status" value="1"/>
</dbReference>
<reference evidence="2 3" key="1">
    <citation type="submission" date="2019-04" db="EMBL/GenBank/DDBJ databases">
        <title>Cohnella sp. nov. isolated from preserved vegetables.</title>
        <authorList>
            <person name="Lin S.-Y."/>
            <person name="Hung M.-H."/>
            <person name="Young C.-C."/>
        </authorList>
    </citation>
    <scope>NUCLEOTIDE SEQUENCE [LARGE SCALE GENOMIC DNA]</scope>
    <source>
        <strain evidence="2 3">CC-MHH1044</strain>
    </source>
</reference>
<gene>
    <name evidence="2" type="ORF">E6C55_06210</name>
</gene>
<evidence type="ECO:0000259" key="1">
    <source>
        <dbReference type="SMART" id="SM00953"/>
    </source>
</evidence>
<protein>
    <submittedName>
        <fullName evidence="2">RES domain-containing protein</fullName>
    </submittedName>
</protein>
<name>A0A4S4C4K1_9BACL</name>
<dbReference type="OrthoDB" id="648213at2"/>
<evidence type="ECO:0000313" key="3">
    <source>
        <dbReference type="Proteomes" id="UP000310636"/>
    </source>
</evidence>
<dbReference type="SMART" id="SM00953">
    <property type="entry name" value="RES"/>
    <property type="match status" value="1"/>
</dbReference>
<proteinExistence type="predicted"/>
<organism evidence="2 3">
    <name type="scientific">Cohnella fermenti</name>
    <dbReference type="NCBI Taxonomy" id="2565925"/>
    <lineage>
        <taxon>Bacteria</taxon>
        <taxon>Bacillati</taxon>
        <taxon>Bacillota</taxon>
        <taxon>Bacilli</taxon>
        <taxon>Bacillales</taxon>
        <taxon>Paenibacillaceae</taxon>
        <taxon>Cohnella</taxon>
    </lineage>
</organism>
<dbReference type="InterPro" id="IPR014914">
    <property type="entry name" value="RES_dom"/>
</dbReference>
<dbReference type="Proteomes" id="UP000310636">
    <property type="component" value="Unassembled WGS sequence"/>
</dbReference>